<organism evidence="1 2">
    <name type="scientific">Stieleria varia</name>
    <dbReference type="NCBI Taxonomy" id="2528005"/>
    <lineage>
        <taxon>Bacteria</taxon>
        <taxon>Pseudomonadati</taxon>
        <taxon>Planctomycetota</taxon>
        <taxon>Planctomycetia</taxon>
        <taxon>Pirellulales</taxon>
        <taxon>Pirellulaceae</taxon>
        <taxon>Stieleria</taxon>
    </lineage>
</organism>
<name>A0A5C5ZKN5_9BACT</name>
<accession>A0A5C5ZKN5</accession>
<evidence type="ECO:0000313" key="2">
    <source>
        <dbReference type="Proteomes" id="UP000320176"/>
    </source>
</evidence>
<evidence type="ECO:0000313" key="1">
    <source>
        <dbReference type="EMBL" id="TWT87974.1"/>
    </source>
</evidence>
<gene>
    <name evidence="1" type="ORF">Pla52n_69310</name>
</gene>
<sequence length="54" mass="6165">MIFSNAPPVTHLRVEPVYCRRFIDLSGTLSIAWRLIWVGVFRASGCELFRGNVL</sequence>
<comment type="caution">
    <text evidence="1">The sequence shown here is derived from an EMBL/GenBank/DDBJ whole genome shotgun (WGS) entry which is preliminary data.</text>
</comment>
<proteinExistence type="predicted"/>
<keyword evidence="2" id="KW-1185">Reference proteome</keyword>
<dbReference type="EMBL" id="SJPN01000029">
    <property type="protein sequence ID" value="TWT87974.1"/>
    <property type="molecule type" value="Genomic_DNA"/>
</dbReference>
<reference evidence="1 2" key="1">
    <citation type="submission" date="2019-02" db="EMBL/GenBank/DDBJ databases">
        <title>Deep-cultivation of Planctomycetes and their phenomic and genomic characterization uncovers novel biology.</title>
        <authorList>
            <person name="Wiegand S."/>
            <person name="Jogler M."/>
            <person name="Boedeker C."/>
            <person name="Pinto D."/>
            <person name="Vollmers J."/>
            <person name="Rivas-Marin E."/>
            <person name="Kohn T."/>
            <person name="Peeters S.H."/>
            <person name="Heuer A."/>
            <person name="Rast P."/>
            <person name="Oberbeckmann S."/>
            <person name="Bunk B."/>
            <person name="Jeske O."/>
            <person name="Meyerdierks A."/>
            <person name="Storesund J.E."/>
            <person name="Kallscheuer N."/>
            <person name="Luecker S."/>
            <person name="Lage O.M."/>
            <person name="Pohl T."/>
            <person name="Merkel B.J."/>
            <person name="Hornburger P."/>
            <person name="Mueller R.-W."/>
            <person name="Bruemmer F."/>
            <person name="Labrenz M."/>
            <person name="Spormann A.M."/>
            <person name="Op Den Camp H."/>
            <person name="Overmann J."/>
            <person name="Amann R."/>
            <person name="Jetten M.S.M."/>
            <person name="Mascher T."/>
            <person name="Medema M.H."/>
            <person name="Devos D.P."/>
            <person name="Kaster A.-K."/>
            <person name="Ovreas L."/>
            <person name="Rohde M."/>
            <person name="Galperin M.Y."/>
            <person name="Jogler C."/>
        </authorList>
    </citation>
    <scope>NUCLEOTIDE SEQUENCE [LARGE SCALE GENOMIC DNA]</scope>
    <source>
        <strain evidence="1 2">Pla52n</strain>
    </source>
</reference>
<dbReference type="AlphaFoldDB" id="A0A5C5ZKN5"/>
<protein>
    <submittedName>
        <fullName evidence="1">Uncharacterized protein</fullName>
    </submittedName>
</protein>
<dbReference type="Proteomes" id="UP000320176">
    <property type="component" value="Unassembled WGS sequence"/>
</dbReference>